<dbReference type="PROSITE" id="PS01137">
    <property type="entry name" value="TATD_1"/>
    <property type="match status" value="1"/>
</dbReference>
<gene>
    <name evidence="3" type="ORF">AMOR_56720</name>
</gene>
<dbReference type="SUPFAM" id="SSF51556">
    <property type="entry name" value="Metallo-dependent hydrolases"/>
    <property type="match status" value="1"/>
</dbReference>
<dbReference type="RefSeq" id="WP_248357156.1">
    <property type="nucleotide sequence ID" value="NZ_AP025591.1"/>
</dbReference>
<dbReference type="EMBL" id="AP025591">
    <property type="protein sequence ID" value="BDG06676.1"/>
    <property type="molecule type" value="Genomic_DNA"/>
</dbReference>
<comment type="similarity">
    <text evidence="1">Belongs to the metallo-dependent hydrolases superfamily. TatD-type hydrolase family.</text>
</comment>
<dbReference type="PROSITE" id="PS01091">
    <property type="entry name" value="TATD_3"/>
    <property type="match status" value="1"/>
</dbReference>
<evidence type="ECO:0000313" key="3">
    <source>
        <dbReference type="EMBL" id="BDG06676.1"/>
    </source>
</evidence>
<name>A0ABN6N183_9BACT</name>
<organism evidence="3 4">
    <name type="scientific">Anaeromyxobacter oryzae</name>
    <dbReference type="NCBI Taxonomy" id="2918170"/>
    <lineage>
        <taxon>Bacteria</taxon>
        <taxon>Pseudomonadati</taxon>
        <taxon>Myxococcota</taxon>
        <taxon>Myxococcia</taxon>
        <taxon>Myxococcales</taxon>
        <taxon>Cystobacterineae</taxon>
        <taxon>Anaeromyxobacteraceae</taxon>
        <taxon>Anaeromyxobacter</taxon>
    </lineage>
</organism>
<dbReference type="Pfam" id="PF01026">
    <property type="entry name" value="TatD_DNase"/>
    <property type="match status" value="1"/>
</dbReference>
<dbReference type="CDD" id="cd01310">
    <property type="entry name" value="TatD_DNAse"/>
    <property type="match status" value="1"/>
</dbReference>
<dbReference type="PIRSF" id="PIRSF005902">
    <property type="entry name" value="DNase_TatD"/>
    <property type="match status" value="1"/>
</dbReference>
<reference evidence="4" key="1">
    <citation type="journal article" date="2022" name="Int. J. Syst. Evol. Microbiol.">
        <title>Anaeromyxobacter oryzae sp. nov., Anaeromyxobacter diazotrophicus sp. nov. and Anaeromyxobacter paludicola sp. nov., isolated from paddy soils.</title>
        <authorList>
            <person name="Itoh H."/>
            <person name="Xu Z."/>
            <person name="Mise K."/>
            <person name="Masuda Y."/>
            <person name="Ushijima N."/>
            <person name="Hayakawa C."/>
            <person name="Shiratori Y."/>
            <person name="Senoo K."/>
        </authorList>
    </citation>
    <scope>NUCLEOTIDE SEQUENCE [LARGE SCALE GENOMIC DNA]</scope>
    <source>
        <strain evidence="4">Red232</strain>
    </source>
</reference>
<protein>
    <submittedName>
        <fullName evidence="3">TatD-related deoxyribonuclease</fullName>
    </submittedName>
</protein>
<dbReference type="InterPro" id="IPR018228">
    <property type="entry name" value="DNase_TatD-rel_CS"/>
</dbReference>
<dbReference type="InterPro" id="IPR032466">
    <property type="entry name" value="Metal_Hydrolase"/>
</dbReference>
<accession>A0ABN6N183</accession>
<dbReference type="Gene3D" id="3.20.20.140">
    <property type="entry name" value="Metal-dependent hydrolases"/>
    <property type="match status" value="1"/>
</dbReference>
<keyword evidence="4" id="KW-1185">Reference proteome</keyword>
<dbReference type="Proteomes" id="UP001162891">
    <property type="component" value="Chromosome"/>
</dbReference>
<proteinExistence type="inferred from homology"/>
<evidence type="ECO:0000256" key="1">
    <source>
        <dbReference type="ARBA" id="ARBA00009275"/>
    </source>
</evidence>
<evidence type="ECO:0000256" key="2">
    <source>
        <dbReference type="ARBA" id="ARBA00022801"/>
    </source>
</evidence>
<evidence type="ECO:0000313" key="4">
    <source>
        <dbReference type="Proteomes" id="UP001162891"/>
    </source>
</evidence>
<sequence length="258" mass="26500">MIDTHCHLDGDAFAGDRDAVIARARAAGVTDVVIPAVGPEGWAALPPLCAAAAGLHFGLGIHPQLLPELAPAGDDRRLADLDAALARGGAVAVGECGLDGPSVEAGAPMDRQVAVLRGHLALARTHRLPVIVHCLRAHDALLAVLAAEPLPAGGVLHSWSGSADQVRAFLSFGLHFAFAGPVTYARARKPLVAARAVPRDRLLLETDAPDQTPAPHRGGRNEPAYLPLVAAGLAAALGVSPAELDATTTANARALFRI</sequence>
<dbReference type="PANTHER" id="PTHR46124:SF3">
    <property type="entry name" value="HYDROLASE"/>
    <property type="match status" value="1"/>
</dbReference>
<keyword evidence="2" id="KW-0378">Hydrolase</keyword>
<dbReference type="PANTHER" id="PTHR46124">
    <property type="entry name" value="D-AMINOACYL-TRNA DEACYLASE"/>
    <property type="match status" value="1"/>
</dbReference>
<dbReference type="InterPro" id="IPR001130">
    <property type="entry name" value="TatD-like"/>
</dbReference>